<reference evidence="1 2" key="1">
    <citation type="submission" date="2024-08" db="EMBL/GenBank/DDBJ databases">
        <authorList>
            <person name="Cucini C."/>
            <person name="Frati F."/>
        </authorList>
    </citation>
    <scope>NUCLEOTIDE SEQUENCE [LARGE SCALE GENOMIC DNA]</scope>
</reference>
<dbReference type="Proteomes" id="UP001642540">
    <property type="component" value="Unassembled WGS sequence"/>
</dbReference>
<dbReference type="EMBL" id="CAXLJM020000082">
    <property type="protein sequence ID" value="CAL8130529.1"/>
    <property type="molecule type" value="Genomic_DNA"/>
</dbReference>
<protein>
    <recommendedName>
        <fullName evidence="3">ER-bound oxygenase mpaB/mpaB'/Rubber oxygenase catalytic domain-containing protein</fullName>
    </recommendedName>
</protein>
<comment type="caution">
    <text evidence="1">The sequence shown here is derived from an EMBL/GenBank/DDBJ whole genome shotgun (WGS) entry which is preliminary data.</text>
</comment>
<keyword evidence="2" id="KW-1185">Reference proteome</keyword>
<name>A0ABP1RM14_9HEXA</name>
<evidence type="ECO:0000313" key="1">
    <source>
        <dbReference type="EMBL" id="CAL8130529.1"/>
    </source>
</evidence>
<evidence type="ECO:0000313" key="2">
    <source>
        <dbReference type="Proteomes" id="UP001642540"/>
    </source>
</evidence>
<proteinExistence type="predicted"/>
<accession>A0ABP1RM14</accession>
<dbReference type="PANTHER" id="PTHR37159:SF1">
    <property type="entry name" value="GH11867P"/>
    <property type="match status" value="1"/>
</dbReference>
<organism evidence="1 2">
    <name type="scientific">Orchesella dallaii</name>
    <dbReference type="NCBI Taxonomy" id="48710"/>
    <lineage>
        <taxon>Eukaryota</taxon>
        <taxon>Metazoa</taxon>
        <taxon>Ecdysozoa</taxon>
        <taxon>Arthropoda</taxon>
        <taxon>Hexapoda</taxon>
        <taxon>Collembola</taxon>
        <taxon>Entomobryomorpha</taxon>
        <taxon>Entomobryoidea</taxon>
        <taxon>Orchesellidae</taxon>
        <taxon>Orchesellinae</taxon>
        <taxon>Orchesella</taxon>
    </lineage>
</organism>
<dbReference type="PANTHER" id="PTHR37159">
    <property type="entry name" value="GH11867P"/>
    <property type="match status" value="1"/>
</dbReference>
<sequence>MRFFWLPVYPEEAFRGFNRVRKHHAIASKILTTGSWKHDASGFNTNELDLTKEDWMTVVADAVKMDLQCIDNTGKASHLLNWNPTLKVSQFDMMTAQMMIIYPHWTLARLFGVQSRVSEFEEPFHFWPVIGRMLGMRDEFNVCIKVNAYYYDMLIRNTIVESLKTMDKTVVKLQGTAVTGFGQHLPFLTYKAVLYVMLEELEGFDGKHIWSLMNRKDIASYYSIHFIGWLIRSNFVTRFIINAAAAAFVVYQHSDTLFTYMKG</sequence>
<evidence type="ECO:0008006" key="3">
    <source>
        <dbReference type="Google" id="ProtNLM"/>
    </source>
</evidence>
<gene>
    <name evidence="1" type="ORF">ODALV1_LOCUS23769</name>
</gene>